<organism evidence="1 5">
    <name type="scientific">Phytophthora fragariae</name>
    <dbReference type="NCBI Taxonomy" id="53985"/>
    <lineage>
        <taxon>Eukaryota</taxon>
        <taxon>Sar</taxon>
        <taxon>Stramenopiles</taxon>
        <taxon>Oomycota</taxon>
        <taxon>Peronosporomycetes</taxon>
        <taxon>Peronosporales</taxon>
        <taxon>Peronosporaceae</taxon>
        <taxon>Phytophthora</taxon>
    </lineage>
</organism>
<name>A0A6A3D969_9STRA</name>
<evidence type="ECO:0000313" key="1">
    <source>
        <dbReference type="EMBL" id="KAE8918104.1"/>
    </source>
</evidence>
<protein>
    <submittedName>
        <fullName evidence="1">Uncharacterized protein</fullName>
    </submittedName>
</protein>
<dbReference type="Proteomes" id="UP000429523">
    <property type="component" value="Unassembled WGS sequence"/>
</dbReference>
<dbReference type="Proteomes" id="UP000488956">
    <property type="component" value="Unassembled WGS sequence"/>
</dbReference>
<evidence type="ECO:0000313" key="7">
    <source>
        <dbReference type="Proteomes" id="UP000440732"/>
    </source>
</evidence>
<dbReference type="EMBL" id="QXFX01006429">
    <property type="protein sequence ID" value="KAE9058556.1"/>
    <property type="molecule type" value="Genomic_DNA"/>
</dbReference>
<gene>
    <name evidence="4" type="ORF">PF001_g33284</name>
    <name evidence="3" type="ORF">PF006_g31239</name>
    <name evidence="1" type="ORF">PF009_g31579</name>
    <name evidence="2" type="ORF">PF010_g30955</name>
</gene>
<dbReference type="AlphaFoldDB" id="A0A6A3D969"/>
<evidence type="ECO:0000313" key="3">
    <source>
        <dbReference type="EMBL" id="KAE9062108.1"/>
    </source>
</evidence>
<proteinExistence type="predicted"/>
<dbReference type="Proteomes" id="UP000437068">
    <property type="component" value="Unassembled WGS sequence"/>
</dbReference>
<sequence>MSHWHISPHLRRARLASVWILNCSMHEYPATLWAMSCHLTARLRPRRMEVTAVARGFCGGYQLGTLRLLRVRTSRPRRSI</sequence>
<dbReference type="EMBL" id="QXGE01011767">
    <property type="protein sequence ID" value="KAE9258674.1"/>
    <property type="molecule type" value="Genomic_DNA"/>
</dbReference>
<evidence type="ECO:0000313" key="2">
    <source>
        <dbReference type="EMBL" id="KAE9058556.1"/>
    </source>
</evidence>
<dbReference type="EMBL" id="QXGA01006747">
    <property type="protein sequence ID" value="KAE9062108.1"/>
    <property type="molecule type" value="Genomic_DNA"/>
</dbReference>
<reference evidence="5 6" key="1">
    <citation type="submission" date="2018-08" db="EMBL/GenBank/DDBJ databases">
        <title>Genomic investigation of the strawberry pathogen Phytophthora fragariae indicates pathogenicity is determined by transcriptional variation in three key races.</title>
        <authorList>
            <person name="Adams T.M."/>
            <person name="Armitage A.D."/>
            <person name="Sobczyk M.K."/>
            <person name="Bates H.J."/>
            <person name="Dunwell J.M."/>
            <person name="Nellist C.F."/>
            <person name="Harrison R.J."/>
        </authorList>
    </citation>
    <scope>NUCLEOTIDE SEQUENCE [LARGE SCALE GENOMIC DNA]</scope>
    <source>
        <strain evidence="4 6">A4</strain>
        <strain evidence="3 7">NOV-5</strain>
        <strain evidence="1 5">NOV-9</strain>
        <strain evidence="2 8">ONT-3</strain>
    </source>
</reference>
<comment type="caution">
    <text evidence="1">The sequence shown here is derived from an EMBL/GenBank/DDBJ whole genome shotgun (WGS) entry which is preliminary data.</text>
</comment>
<evidence type="ECO:0000313" key="4">
    <source>
        <dbReference type="EMBL" id="KAE9258674.1"/>
    </source>
</evidence>
<evidence type="ECO:0000313" key="5">
    <source>
        <dbReference type="Proteomes" id="UP000429523"/>
    </source>
</evidence>
<evidence type="ECO:0000313" key="8">
    <source>
        <dbReference type="Proteomes" id="UP000488956"/>
    </source>
</evidence>
<accession>A0A6A3D969</accession>
<dbReference type="EMBL" id="QXGF01006175">
    <property type="protein sequence ID" value="KAE8918104.1"/>
    <property type="molecule type" value="Genomic_DNA"/>
</dbReference>
<evidence type="ECO:0000313" key="6">
    <source>
        <dbReference type="Proteomes" id="UP000437068"/>
    </source>
</evidence>
<dbReference type="Proteomes" id="UP000440732">
    <property type="component" value="Unassembled WGS sequence"/>
</dbReference>